<evidence type="ECO:0000256" key="4">
    <source>
        <dbReference type="SAM" id="Phobius"/>
    </source>
</evidence>
<accession>A0A517NF92</accession>
<dbReference type="Gene3D" id="3.30.70.270">
    <property type="match status" value="1"/>
</dbReference>
<dbReference type="Pfam" id="PF00990">
    <property type="entry name" value="GGDEF"/>
    <property type="match status" value="1"/>
</dbReference>
<dbReference type="InterPro" id="IPR043128">
    <property type="entry name" value="Rev_trsase/Diguanyl_cyclase"/>
</dbReference>
<keyword evidence="6" id="KW-0808">Transferase</keyword>
<dbReference type="OrthoDB" id="243535at2"/>
<evidence type="ECO:0000313" key="7">
    <source>
        <dbReference type="Proteomes" id="UP000318538"/>
    </source>
</evidence>
<sequence>MPIATTVTPLIAGVVLAMFVLLVGGLIGFRIGQRKYARLSENQLSEGDRERLVQLLAELGSWTNEYSGNVSDYQDQLGRLSDAVEKGGNSSSTDLRVMTLLQQIMQTNGDLQTRLDEAEKQLEKQTRQIASYLTEARTDGLTGLFNRRALDTRMEEVFTAYRSGGRTFVIALIDIDKFKLINDNYGHQAGDQVLKQLASVLRTQLDGSLMVARFGGEEFAAIMDGPLRVAAATMNELRKHVADHPMQAGTKQIKVTISVGLSEPREDVIVAPVLRRADEALYAAKNIGRNRVYYHDGRDAILVGAPETARSDE</sequence>
<dbReference type="InterPro" id="IPR029787">
    <property type="entry name" value="Nucleotide_cyclase"/>
</dbReference>
<dbReference type="FunFam" id="3.30.70.270:FF:000001">
    <property type="entry name" value="Diguanylate cyclase domain protein"/>
    <property type="match status" value="1"/>
</dbReference>
<keyword evidence="4" id="KW-0812">Transmembrane</keyword>
<keyword evidence="3" id="KW-0175">Coiled coil</keyword>
<keyword evidence="4" id="KW-0472">Membrane</keyword>
<dbReference type="AlphaFoldDB" id="A0A517NF92"/>
<dbReference type="PANTHER" id="PTHR45138:SF9">
    <property type="entry name" value="DIGUANYLATE CYCLASE DGCM-RELATED"/>
    <property type="match status" value="1"/>
</dbReference>
<feature type="coiled-coil region" evidence="3">
    <location>
        <begin position="101"/>
        <end position="135"/>
    </location>
</feature>
<protein>
    <recommendedName>
        <fullName evidence="1">diguanylate cyclase</fullName>
        <ecNumber evidence="1">2.7.7.65</ecNumber>
    </recommendedName>
</protein>
<name>A0A517NF92_9BACT</name>
<evidence type="ECO:0000256" key="2">
    <source>
        <dbReference type="ARBA" id="ARBA00034247"/>
    </source>
</evidence>
<dbReference type="EMBL" id="CP036525">
    <property type="protein sequence ID" value="QDT05796.1"/>
    <property type="molecule type" value="Genomic_DNA"/>
</dbReference>
<dbReference type="NCBIfam" id="TIGR00254">
    <property type="entry name" value="GGDEF"/>
    <property type="match status" value="1"/>
</dbReference>
<dbReference type="SUPFAM" id="SSF55073">
    <property type="entry name" value="Nucleotide cyclase"/>
    <property type="match status" value="1"/>
</dbReference>
<feature type="domain" description="GGDEF" evidence="5">
    <location>
        <begin position="166"/>
        <end position="297"/>
    </location>
</feature>
<evidence type="ECO:0000313" key="6">
    <source>
        <dbReference type="EMBL" id="QDT05796.1"/>
    </source>
</evidence>
<organism evidence="6 7">
    <name type="scientific">Rubripirellula lacrimiformis</name>
    <dbReference type="NCBI Taxonomy" id="1930273"/>
    <lineage>
        <taxon>Bacteria</taxon>
        <taxon>Pseudomonadati</taxon>
        <taxon>Planctomycetota</taxon>
        <taxon>Planctomycetia</taxon>
        <taxon>Pirellulales</taxon>
        <taxon>Pirellulaceae</taxon>
        <taxon>Rubripirellula</taxon>
    </lineage>
</organism>
<dbReference type="CDD" id="cd01949">
    <property type="entry name" value="GGDEF"/>
    <property type="match status" value="1"/>
</dbReference>
<dbReference type="GO" id="GO:0005886">
    <property type="term" value="C:plasma membrane"/>
    <property type="evidence" value="ECO:0007669"/>
    <property type="project" value="TreeGrafter"/>
</dbReference>
<dbReference type="PROSITE" id="PS50887">
    <property type="entry name" value="GGDEF"/>
    <property type="match status" value="1"/>
</dbReference>
<dbReference type="InterPro" id="IPR000160">
    <property type="entry name" value="GGDEF_dom"/>
</dbReference>
<comment type="catalytic activity">
    <reaction evidence="2">
        <text>2 GTP = 3',3'-c-di-GMP + 2 diphosphate</text>
        <dbReference type="Rhea" id="RHEA:24898"/>
        <dbReference type="ChEBI" id="CHEBI:33019"/>
        <dbReference type="ChEBI" id="CHEBI:37565"/>
        <dbReference type="ChEBI" id="CHEBI:58805"/>
        <dbReference type="EC" id="2.7.7.65"/>
    </reaction>
</comment>
<feature type="transmembrane region" description="Helical" evidence="4">
    <location>
        <begin position="6"/>
        <end position="29"/>
    </location>
</feature>
<keyword evidence="6" id="KW-0548">Nucleotidyltransferase</keyword>
<evidence type="ECO:0000256" key="1">
    <source>
        <dbReference type="ARBA" id="ARBA00012528"/>
    </source>
</evidence>
<proteinExistence type="predicted"/>
<keyword evidence="7" id="KW-1185">Reference proteome</keyword>
<keyword evidence="4" id="KW-1133">Transmembrane helix</keyword>
<dbReference type="GO" id="GO:0052621">
    <property type="term" value="F:diguanylate cyclase activity"/>
    <property type="evidence" value="ECO:0007669"/>
    <property type="project" value="UniProtKB-EC"/>
</dbReference>
<evidence type="ECO:0000256" key="3">
    <source>
        <dbReference type="SAM" id="Coils"/>
    </source>
</evidence>
<gene>
    <name evidence="6" type="primary">adrA</name>
    <name evidence="6" type="ORF">K227x_42010</name>
</gene>
<dbReference type="EC" id="2.7.7.65" evidence="1"/>
<dbReference type="Proteomes" id="UP000318538">
    <property type="component" value="Chromosome"/>
</dbReference>
<dbReference type="GO" id="GO:1902201">
    <property type="term" value="P:negative regulation of bacterial-type flagellum-dependent cell motility"/>
    <property type="evidence" value="ECO:0007669"/>
    <property type="project" value="TreeGrafter"/>
</dbReference>
<dbReference type="PANTHER" id="PTHR45138">
    <property type="entry name" value="REGULATORY COMPONENTS OF SENSORY TRANSDUCTION SYSTEM"/>
    <property type="match status" value="1"/>
</dbReference>
<dbReference type="GO" id="GO:0043709">
    <property type="term" value="P:cell adhesion involved in single-species biofilm formation"/>
    <property type="evidence" value="ECO:0007669"/>
    <property type="project" value="TreeGrafter"/>
</dbReference>
<dbReference type="SMART" id="SM00267">
    <property type="entry name" value="GGDEF"/>
    <property type="match status" value="1"/>
</dbReference>
<reference evidence="6 7" key="1">
    <citation type="submission" date="2019-02" db="EMBL/GenBank/DDBJ databases">
        <title>Deep-cultivation of Planctomycetes and their phenomic and genomic characterization uncovers novel biology.</title>
        <authorList>
            <person name="Wiegand S."/>
            <person name="Jogler M."/>
            <person name="Boedeker C."/>
            <person name="Pinto D."/>
            <person name="Vollmers J."/>
            <person name="Rivas-Marin E."/>
            <person name="Kohn T."/>
            <person name="Peeters S.H."/>
            <person name="Heuer A."/>
            <person name="Rast P."/>
            <person name="Oberbeckmann S."/>
            <person name="Bunk B."/>
            <person name="Jeske O."/>
            <person name="Meyerdierks A."/>
            <person name="Storesund J.E."/>
            <person name="Kallscheuer N."/>
            <person name="Luecker S."/>
            <person name="Lage O.M."/>
            <person name="Pohl T."/>
            <person name="Merkel B.J."/>
            <person name="Hornburger P."/>
            <person name="Mueller R.-W."/>
            <person name="Bruemmer F."/>
            <person name="Labrenz M."/>
            <person name="Spormann A.M."/>
            <person name="Op den Camp H."/>
            <person name="Overmann J."/>
            <person name="Amann R."/>
            <person name="Jetten M.S.M."/>
            <person name="Mascher T."/>
            <person name="Medema M.H."/>
            <person name="Devos D.P."/>
            <person name="Kaster A.-K."/>
            <person name="Ovreas L."/>
            <person name="Rohde M."/>
            <person name="Galperin M.Y."/>
            <person name="Jogler C."/>
        </authorList>
    </citation>
    <scope>NUCLEOTIDE SEQUENCE [LARGE SCALE GENOMIC DNA]</scope>
    <source>
        <strain evidence="6 7">K22_7</strain>
    </source>
</reference>
<dbReference type="InterPro" id="IPR050469">
    <property type="entry name" value="Diguanylate_Cyclase"/>
</dbReference>
<evidence type="ECO:0000259" key="5">
    <source>
        <dbReference type="PROSITE" id="PS50887"/>
    </source>
</evidence>
<dbReference type="KEGG" id="rlc:K227x_42010"/>